<feature type="disulfide bond" evidence="3">
    <location>
        <begin position="92"/>
        <end position="101"/>
    </location>
</feature>
<feature type="domain" description="EMI" evidence="5">
    <location>
        <begin position="1"/>
        <end position="68"/>
    </location>
</feature>
<accession>A0ABQ8LGG5</accession>
<sequence>MKQPCVQAFTRMVKVWRQGCTGHAWCMDYERRTVYFIGYRQVYRQDFKTTYRCCPGWSQLNAEAGCLYPLCTYGVCFNGGVCTGHLHQLCDCTPGFNGSNCQHEYMLSSQRASHFHYCVLWTFSVSSFCFTHFDLQHFHWFRIEQPPGASVEHNHSKVTAGLMEHLNPFSYTVGSVFPYGTSVKSNDCFGLTNLSRWSVFLSRSAALWRLRVMQPKSLQDL</sequence>
<dbReference type="InterPro" id="IPR011489">
    <property type="entry name" value="EMI_domain"/>
</dbReference>
<keyword evidence="7" id="KW-1185">Reference proteome</keyword>
<dbReference type="PROSITE" id="PS51041">
    <property type="entry name" value="EMI"/>
    <property type="match status" value="1"/>
</dbReference>
<dbReference type="SUPFAM" id="SSF57196">
    <property type="entry name" value="EGF/Laminin"/>
    <property type="match status" value="1"/>
</dbReference>
<dbReference type="Gene3D" id="2.10.25.10">
    <property type="entry name" value="Laminin"/>
    <property type="match status" value="1"/>
</dbReference>
<evidence type="ECO:0000256" key="1">
    <source>
        <dbReference type="ARBA" id="ARBA00022729"/>
    </source>
</evidence>
<keyword evidence="2 3" id="KW-1015">Disulfide bond</keyword>
<evidence type="ECO:0000259" key="5">
    <source>
        <dbReference type="PROSITE" id="PS51041"/>
    </source>
</evidence>
<gene>
    <name evidence="6" type="ORF">H4Q32_015798</name>
</gene>
<evidence type="ECO:0000313" key="6">
    <source>
        <dbReference type="EMBL" id="KAI2649777.1"/>
    </source>
</evidence>
<reference evidence="6 7" key="1">
    <citation type="submission" date="2022-01" db="EMBL/GenBank/DDBJ databases">
        <title>A high-quality chromosome-level genome assembly of rohu carp, Labeo rohita.</title>
        <authorList>
            <person name="Arick M.A. II"/>
            <person name="Hsu C.-Y."/>
            <person name="Magbanua Z."/>
            <person name="Pechanova O."/>
            <person name="Grover C."/>
            <person name="Miller E."/>
            <person name="Thrash A."/>
            <person name="Ezzel L."/>
            <person name="Alam S."/>
            <person name="Benzie J."/>
            <person name="Hamilton M."/>
            <person name="Karsi A."/>
            <person name="Lawrence M.L."/>
            <person name="Peterson D.G."/>
        </authorList>
    </citation>
    <scope>NUCLEOTIDE SEQUENCE [LARGE SCALE GENOMIC DNA]</scope>
    <source>
        <strain evidence="7">BAU-BD-2019</strain>
        <tissue evidence="6">Blood</tissue>
    </source>
</reference>
<proteinExistence type="predicted"/>
<organism evidence="6 7">
    <name type="scientific">Labeo rohita</name>
    <name type="common">Indian major carp</name>
    <name type="synonym">Cyprinus rohita</name>
    <dbReference type="NCBI Taxonomy" id="84645"/>
    <lineage>
        <taxon>Eukaryota</taxon>
        <taxon>Metazoa</taxon>
        <taxon>Chordata</taxon>
        <taxon>Craniata</taxon>
        <taxon>Vertebrata</taxon>
        <taxon>Euteleostomi</taxon>
        <taxon>Actinopterygii</taxon>
        <taxon>Neopterygii</taxon>
        <taxon>Teleostei</taxon>
        <taxon>Ostariophysi</taxon>
        <taxon>Cypriniformes</taxon>
        <taxon>Cyprinidae</taxon>
        <taxon>Labeoninae</taxon>
        <taxon>Labeonini</taxon>
        <taxon>Labeo</taxon>
    </lineage>
</organism>
<name>A0ABQ8LGG5_LABRO</name>
<dbReference type="Proteomes" id="UP000830375">
    <property type="component" value="Unassembled WGS sequence"/>
</dbReference>
<comment type="caution">
    <text evidence="3">Lacks conserved residue(s) required for the propagation of feature annotation.</text>
</comment>
<dbReference type="Pfam" id="PF07546">
    <property type="entry name" value="EMI"/>
    <property type="match status" value="1"/>
</dbReference>
<dbReference type="EMBL" id="JACTAM010000023">
    <property type="protein sequence ID" value="KAI2649777.1"/>
    <property type="molecule type" value="Genomic_DNA"/>
</dbReference>
<protein>
    <submittedName>
        <fullName evidence="6">Multiple epidermal growth factor-like domains protein 6</fullName>
    </submittedName>
</protein>
<dbReference type="PROSITE" id="PS50026">
    <property type="entry name" value="EGF_3"/>
    <property type="match status" value="1"/>
</dbReference>
<evidence type="ECO:0000256" key="2">
    <source>
        <dbReference type="ARBA" id="ARBA00023157"/>
    </source>
</evidence>
<dbReference type="InterPro" id="IPR000742">
    <property type="entry name" value="EGF"/>
</dbReference>
<evidence type="ECO:0000313" key="7">
    <source>
        <dbReference type="Proteomes" id="UP000830375"/>
    </source>
</evidence>
<evidence type="ECO:0000256" key="3">
    <source>
        <dbReference type="PROSITE-ProRule" id="PRU00076"/>
    </source>
</evidence>
<keyword evidence="3" id="KW-0245">EGF-like domain</keyword>
<comment type="caution">
    <text evidence="6">The sequence shown here is derived from an EMBL/GenBank/DDBJ whole genome shotgun (WGS) entry which is preliminary data.</text>
</comment>
<dbReference type="PROSITE" id="PS01186">
    <property type="entry name" value="EGF_2"/>
    <property type="match status" value="1"/>
</dbReference>
<feature type="domain" description="EGF-like" evidence="4">
    <location>
        <begin position="67"/>
        <end position="102"/>
    </location>
</feature>
<dbReference type="PROSITE" id="PS00022">
    <property type="entry name" value="EGF_1"/>
    <property type="match status" value="1"/>
</dbReference>
<keyword evidence="1" id="KW-0732">Signal</keyword>
<evidence type="ECO:0000259" key="4">
    <source>
        <dbReference type="PROSITE" id="PS50026"/>
    </source>
</evidence>